<dbReference type="GeneID" id="114913283"/>
<dbReference type="Proteomes" id="UP000504607">
    <property type="component" value="Unplaced"/>
</dbReference>
<reference evidence="2" key="1">
    <citation type="submission" date="2025-08" db="UniProtKB">
        <authorList>
            <consortium name="RefSeq"/>
        </authorList>
    </citation>
    <scope>IDENTIFICATION</scope>
</reference>
<proteinExistence type="predicted"/>
<evidence type="ECO:0000313" key="2">
    <source>
        <dbReference type="RefSeq" id="XP_029117737.1"/>
    </source>
</evidence>
<organism evidence="1 2">
    <name type="scientific">Elaeis guineensis var. tenera</name>
    <name type="common">Oil palm</name>
    <dbReference type="NCBI Taxonomy" id="51953"/>
    <lineage>
        <taxon>Eukaryota</taxon>
        <taxon>Viridiplantae</taxon>
        <taxon>Streptophyta</taxon>
        <taxon>Embryophyta</taxon>
        <taxon>Tracheophyta</taxon>
        <taxon>Spermatophyta</taxon>
        <taxon>Magnoliopsida</taxon>
        <taxon>Liliopsida</taxon>
        <taxon>Arecaceae</taxon>
        <taxon>Arecoideae</taxon>
        <taxon>Cocoseae</taxon>
        <taxon>Elaeidinae</taxon>
        <taxon>Elaeis</taxon>
    </lineage>
</organism>
<dbReference type="AlphaFoldDB" id="A0A8N4ERS5"/>
<dbReference type="OrthoDB" id="1725454at2759"/>
<evidence type="ECO:0000313" key="1">
    <source>
        <dbReference type="Proteomes" id="UP000504607"/>
    </source>
</evidence>
<keyword evidence="1" id="KW-1185">Reference proteome</keyword>
<sequence length="149" mass="16497">MLESLEVVYCEGLTCLPLHNMPALKRLEITDCSQLAATDCKGGPAAAWALASSSSSVPSQVGLHNLLSVKNLKIENCPVLRFSVEEKLPPMLKDLVIFYCPLLMEWWEGLKGSSQLAWVPNILVDNHDANEEWIVSTQNEGSEEQVEED</sequence>
<dbReference type="SUPFAM" id="SSF52058">
    <property type="entry name" value="L domain-like"/>
    <property type="match status" value="1"/>
</dbReference>
<dbReference type="KEGG" id="egu:114913283"/>
<name>A0A8N4ERS5_ELAGV</name>
<gene>
    <name evidence="2" type="primary">LOC114913283</name>
</gene>
<dbReference type="RefSeq" id="XP_029117737.1">
    <property type="nucleotide sequence ID" value="XM_029261904.1"/>
</dbReference>
<protein>
    <submittedName>
        <fullName evidence="2">Uncharacterized protein LOC114913283</fullName>
    </submittedName>
</protein>
<accession>A0A8N4ERS5</accession>